<dbReference type="GO" id="GO:0003883">
    <property type="term" value="F:CTP synthase activity"/>
    <property type="evidence" value="ECO:0007669"/>
    <property type="project" value="UniProtKB-EC"/>
</dbReference>
<keyword evidence="6" id="KW-0067">ATP-binding</keyword>
<evidence type="ECO:0000256" key="1">
    <source>
        <dbReference type="ARBA" id="ARBA00005171"/>
    </source>
</evidence>
<comment type="similarity">
    <text evidence="2">Belongs to the CTP synthase family.</text>
</comment>
<evidence type="ECO:0000256" key="4">
    <source>
        <dbReference type="ARBA" id="ARBA00022598"/>
    </source>
</evidence>
<sequence>GKLQAISWARTKKIPFLGVCLGMQLAVIEFARNCLNLKDADSTEFRPNAPVPLVIDMPEHNPGNLGGTMRLGIRRTVFKTENSILISLSLGLASVEHTECPSAFDLRDSLFIGLFCELLMLLEMNLDWEREP</sequence>
<accession>A0A2J8W4B6</accession>
<comment type="pathway">
    <text evidence="1">Pyrimidine metabolism; CTP biosynthesis via de novo pathway; CTP from UDP: step 2/2.</text>
</comment>
<proteinExistence type="inferred from homology"/>
<dbReference type="Gene3D" id="3.40.50.880">
    <property type="match status" value="1"/>
</dbReference>
<keyword evidence="5" id="KW-0547">Nucleotide-binding</keyword>
<dbReference type="InterPro" id="IPR029062">
    <property type="entry name" value="Class_I_gatase-like"/>
</dbReference>
<dbReference type="GO" id="GO:0044210">
    <property type="term" value="P:'de novo' CTP biosynthetic process"/>
    <property type="evidence" value="ECO:0007669"/>
    <property type="project" value="UniProtKB-UniPathway"/>
</dbReference>
<keyword evidence="8" id="KW-0665">Pyrimidine biosynthesis</keyword>
<gene>
    <name evidence="11" type="ORF">CR201_G0013279</name>
</gene>
<dbReference type="InterPro" id="IPR004468">
    <property type="entry name" value="CTP_synthase"/>
</dbReference>
<dbReference type="GO" id="GO:0042802">
    <property type="term" value="F:identical protein binding"/>
    <property type="evidence" value="ECO:0007669"/>
    <property type="project" value="TreeGrafter"/>
</dbReference>
<dbReference type="GO" id="GO:0005737">
    <property type="term" value="C:cytoplasm"/>
    <property type="evidence" value="ECO:0007669"/>
    <property type="project" value="TreeGrafter"/>
</dbReference>
<dbReference type="InterPro" id="IPR017926">
    <property type="entry name" value="GATASE"/>
</dbReference>
<feature type="domain" description="Glutamine amidotransferase" evidence="10">
    <location>
        <begin position="2"/>
        <end position="82"/>
    </location>
</feature>
<dbReference type="UniPathway" id="UPA00159">
    <property type="reaction ID" value="UER00277"/>
</dbReference>
<dbReference type="SUPFAM" id="SSF52317">
    <property type="entry name" value="Class I glutamine amidotransferase-like"/>
    <property type="match status" value="1"/>
</dbReference>
<dbReference type="PANTHER" id="PTHR11550:SF2">
    <property type="entry name" value="CTP SYNTHASE 2"/>
    <property type="match status" value="1"/>
</dbReference>
<comment type="catalytic activity">
    <reaction evidence="9">
        <text>UTP + L-glutamine + ATP + H2O = CTP + L-glutamate + ADP + phosphate + 2 H(+)</text>
        <dbReference type="Rhea" id="RHEA:26426"/>
        <dbReference type="ChEBI" id="CHEBI:15377"/>
        <dbReference type="ChEBI" id="CHEBI:15378"/>
        <dbReference type="ChEBI" id="CHEBI:29985"/>
        <dbReference type="ChEBI" id="CHEBI:30616"/>
        <dbReference type="ChEBI" id="CHEBI:37563"/>
        <dbReference type="ChEBI" id="CHEBI:43474"/>
        <dbReference type="ChEBI" id="CHEBI:46398"/>
        <dbReference type="ChEBI" id="CHEBI:58359"/>
        <dbReference type="ChEBI" id="CHEBI:456216"/>
        <dbReference type="EC" id="6.3.4.2"/>
    </reaction>
</comment>
<evidence type="ECO:0000313" key="11">
    <source>
        <dbReference type="EMBL" id="PNJ64610.1"/>
    </source>
</evidence>
<dbReference type="AlphaFoldDB" id="A0A2J8W4B6"/>
<evidence type="ECO:0000256" key="5">
    <source>
        <dbReference type="ARBA" id="ARBA00022741"/>
    </source>
</evidence>
<evidence type="ECO:0000256" key="6">
    <source>
        <dbReference type="ARBA" id="ARBA00022840"/>
    </source>
</evidence>
<dbReference type="EMBL" id="NDHI03003400">
    <property type="protein sequence ID" value="PNJ64610.1"/>
    <property type="molecule type" value="Genomic_DNA"/>
</dbReference>
<dbReference type="EC" id="6.3.4.2" evidence="3"/>
<evidence type="ECO:0000259" key="10">
    <source>
        <dbReference type="Pfam" id="PF00117"/>
    </source>
</evidence>
<dbReference type="GO" id="GO:0005524">
    <property type="term" value="F:ATP binding"/>
    <property type="evidence" value="ECO:0007669"/>
    <property type="project" value="UniProtKB-KW"/>
</dbReference>
<keyword evidence="7" id="KW-0315">Glutamine amidotransferase</keyword>
<name>A0A2J8W4B6_PONAB</name>
<evidence type="ECO:0000256" key="2">
    <source>
        <dbReference type="ARBA" id="ARBA00007533"/>
    </source>
</evidence>
<evidence type="ECO:0000256" key="8">
    <source>
        <dbReference type="ARBA" id="ARBA00022975"/>
    </source>
</evidence>
<reference evidence="11" key="1">
    <citation type="submission" date="2017-12" db="EMBL/GenBank/DDBJ databases">
        <title>High-resolution comparative analysis of great ape genomes.</title>
        <authorList>
            <person name="Pollen A."/>
            <person name="Hastie A."/>
            <person name="Hormozdiari F."/>
            <person name="Dougherty M."/>
            <person name="Liu R."/>
            <person name="Chaisson M."/>
            <person name="Hoppe E."/>
            <person name="Hill C."/>
            <person name="Pang A."/>
            <person name="Hillier L."/>
            <person name="Baker C."/>
            <person name="Armstrong J."/>
            <person name="Shendure J."/>
            <person name="Paten B."/>
            <person name="Wilson R."/>
            <person name="Chao H."/>
            <person name="Schneider V."/>
            <person name="Ventura M."/>
            <person name="Kronenberg Z."/>
            <person name="Murali S."/>
            <person name="Gordon D."/>
            <person name="Cantsilieris S."/>
            <person name="Munson K."/>
            <person name="Nelson B."/>
            <person name="Raja A."/>
            <person name="Underwood J."/>
            <person name="Diekhans M."/>
            <person name="Fiddes I."/>
            <person name="Haussler D."/>
            <person name="Eichler E."/>
        </authorList>
    </citation>
    <scope>NUCLEOTIDE SEQUENCE [LARGE SCALE GENOMIC DNA]</scope>
    <source>
        <strain evidence="11">Susie</strain>
    </source>
</reference>
<dbReference type="GO" id="GO:0097268">
    <property type="term" value="C:cytoophidium"/>
    <property type="evidence" value="ECO:0007669"/>
    <property type="project" value="TreeGrafter"/>
</dbReference>
<feature type="non-terminal residue" evidence="11">
    <location>
        <position position="1"/>
    </location>
</feature>
<evidence type="ECO:0000256" key="9">
    <source>
        <dbReference type="ARBA" id="ARBA00047781"/>
    </source>
</evidence>
<dbReference type="GO" id="GO:0019856">
    <property type="term" value="P:pyrimidine nucleobase biosynthetic process"/>
    <property type="evidence" value="ECO:0007669"/>
    <property type="project" value="TreeGrafter"/>
</dbReference>
<organism evidence="11">
    <name type="scientific">Pongo abelii</name>
    <name type="common">Sumatran orangutan</name>
    <name type="synonym">Pongo pygmaeus abelii</name>
    <dbReference type="NCBI Taxonomy" id="9601"/>
    <lineage>
        <taxon>Eukaryota</taxon>
        <taxon>Metazoa</taxon>
        <taxon>Chordata</taxon>
        <taxon>Craniata</taxon>
        <taxon>Vertebrata</taxon>
        <taxon>Euteleostomi</taxon>
        <taxon>Mammalia</taxon>
        <taxon>Eutheria</taxon>
        <taxon>Euarchontoglires</taxon>
        <taxon>Primates</taxon>
        <taxon>Haplorrhini</taxon>
        <taxon>Catarrhini</taxon>
        <taxon>Hominidae</taxon>
        <taxon>Pongo</taxon>
    </lineage>
</organism>
<keyword evidence="4" id="KW-0436">Ligase</keyword>
<dbReference type="PANTHER" id="PTHR11550">
    <property type="entry name" value="CTP SYNTHASE"/>
    <property type="match status" value="1"/>
</dbReference>
<protein>
    <recommendedName>
        <fullName evidence="3">CTP synthase (glutamine hydrolyzing)</fullName>
        <ecNumber evidence="3">6.3.4.2</ecNumber>
    </recommendedName>
</protein>
<comment type="caution">
    <text evidence="11">The sequence shown here is derived from an EMBL/GenBank/DDBJ whole genome shotgun (WGS) entry which is preliminary data.</text>
</comment>
<evidence type="ECO:0000256" key="3">
    <source>
        <dbReference type="ARBA" id="ARBA00012291"/>
    </source>
</evidence>
<dbReference type="Pfam" id="PF00117">
    <property type="entry name" value="GATase"/>
    <property type="match status" value="1"/>
</dbReference>
<evidence type="ECO:0000256" key="7">
    <source>
        <dbReference type="ARBA" id="ARBA00022962"/>
    </source>
</evidence>